<dbReference type="InterPro" id="IPR036373">
    <property type="entry name" value="Ribosomal_bL17_sf"/>
</dbReference>
<name>A0A4Y7NA09_9CRUS</name>
<dbReference type="GO" id="GO:0003735">
    <property type="term" value="F:structural constituent of ribosome"/>
    <property type="evidence" value="ECO:0007669"/>
    <property type="project" value="InterPro"/>
</dbReference>
<feature type="transmembrane region" description="Helical" evidence="6">
    <location>
        <begin position="255"/>
        <end position="276"/>
    </location>
</feature>
<evidence type="ECO:0000256" key="3">
    <source>
        <dbReference type="ARBA" id="ARBA00023274"/>
    </source>
</evidence>
<dbReference type="Gene3D" id="3.90.1030.10">
    <property type="entry name" value="Ribosomal protein L17"/>
    <property type="match status" value="1"/>
</dbReference>
<dbReference type="Pfam" id="PF01196">
    <property type="entry name" value="Ribosomal_L17"/>
    <property type="match status" value="1"/>
</dbReference>
<evidence type="ECO:0000256" key="6">
    <source>
        <dbReference type="SAM" id="Phobius"/>
    </source>
</evidence>
<dbReference type="PANTHER" id="PTHR14413:SF16">
    <property type="entry name" value="LARGE RIBOSOMAL SUBUNIT PROTEIN BL17M"/>
    <property type="match status" value="1"/>
</dbReference>
<keyword evidence="3" id="KW-0687">Ribonucleoprotein</keyword>
<dbReference type="AlphaFoldDB" id="A0A4Y7NA09"/>
<protein>
    <recommendedName>
        <fullName evidence="4">Large ribosomal subunit protein bL17m</fullName>
    </recommendedName>
    <alternativeName>
        <fullName evidence="5">39S ribosomal protein L17, mitochondrial</fullName>
    </alternativeName>
</protein>
<accession>A0A4Y7NA09</accession>
<dbReference type="Gene3D" id="1.10.287.70">
    <property type="match status" value="1"/>
</dbReference>
<sequence>MNQADLSKLVSALRIAVKPKPKLLSCPEGPAGRLKKLRATVTALVKYERIELNYPRAEEAQGYAERLISDAIRNGDCHKHTMEMADYWLNEKQLVHKLFKVLVPRYQNYNSSFTRLVLGPKTYPGYYAGTAILELKGNPFPALQPETHNYHFWLHNVLLEEAKKEFRSAREERNAGTTESVTAENSQDLTVFLAVNFQRDFRRRQCDPMLVFERILGVCESGCRIRRGDRTKVMSSGITTDWSGLLKMKKSNFRLLLLIAFYGLFLILGAAIFSAIESPLEVAEVKNMRDRKNHFLRTHSCITGK</sequence>
<keyword evidence="2" id="KW-0689">Ribosomal protein</keyword>
<evidence type="ECO:0000256" key="2">
    <source>
        <dbReference type="ARBA" id="ARBA00022980"/>
    </source>
</evidence>
<comment type="similarity">
    <text evidence="1">Belongs to the bacterial ribosomal protein bL17 family.</text>
</comment>
<keyword evidence="6" id="KW-0472">Membrane</keyword>
<evidence type="ECO:0000256" key="1">
    <source>
        <dbReference type="ARBA" id="ARBA00008777"/>
    </source>
</evidence>
<evidence type="ECO:0000256" key="5">
    <source>
        <dbReference type="ARBA" id="ARBA00035413"/>
    </source>
</evidence>
<dbReference type="PANTHER" id="PTHR14413">
    <property type="entry name" value="RIBOSOMAL PROTEIN L17"/>
    <property type="match status" value="1"/>
</dbReference>
<dbReference type="GO" id="GO:0006412">
    <property type="term" value="P:translation"/>
    <property type="evidence" value="ECO:0007669"/>
    <property type="project" value="InterPro"/>
</dbReference>
<dbReference type="EMBL" id="LR019937">
    <property type="protein sequence ID" value="SVE89556.1"/>
    <property type="molecule type" value="mRNA"/>
</dbReference>
<dbReference type="SUPFAM" id="SSF64263">
    <property type="entry name" value="Prokaryotic ribosomal protein L17"/>
    <property type="match status" value="1"/>
</dbReference>
<organism evidence="7">
    <name type="scientific">Daphnia sinensis</name>
    <dbReference type="NCBI Taxonomy" id="1820382"/>
    <lineage>
        <taxon>Eukaryota</taxon>
        <taxon>Metazoa</taxon>
        <taxon>Ecdysozoa</taxon>
        <taxon>Arthropoda</taxon>
        <taxon>Crustacea</taxon>
        <taxon>Branchiopoda</taxon>
        <taxon>Diplostraca</taxon>
        <taxon>Cladocera</taxon>
        <taxon>Anomopoda</taxon>
        <taxon>Daphniidae</taxon>
        <taxon>Daphnia</taxon>
        <taxon>Daphnia similis group</taxon>
    </lineage>
</organism>
<gene>
    <name evidence="7" type="primary">EOG090X0EUO</name>
</gene>
<evidence type="ECO:0000313" key="7">
    <source>
        <dbReference type="EMBL" id="SVE89556.1"/>
    </source>
</evidence>
<keyword evidence="6" id="KW-0812">Transmembrane</keyword>
<reference evidence="7" key="1">
    <citation type="submission" date="2018-08" db="EMBL/GenBank/DDBJ databases">
        <authorList>
            <person name="Cornetti L."/>
        </authorList>
    </citation>
    <scope>NUCLEOTIDE SEQUENCE</scope>
    <source>
        <strain evidence="7">RU-BU1-3</strain>
    </source>
</reference>
<proteinExistence type="evidence at transcript level"/>
<keyword evidence="6" id="KW-1133">Transmembrane helix</keyword>
<dbReference type="FunFam" id="3.90.1030.10:FF:000009">
    <property type="entry name" value="39S ribosomal protein L17, mitochondrial"/>
    <property type="match status" value="1"/>
</dbReference>
<evidence type="ECO:0000256" key="4">
    <source>
        <dbReference type="ARBA" id="ARBA00035290"/>
    </source>
</evidence>
<dbReference type="GO" id="GO:0005762">
    <property type="term" value="C:mitochondrial large ribosomal subunit"/>
    <property type="evidence" value="ECO:0007669"/>
    <property type="project" value="TreeGrafter"/>
</dbReference>
<dbReference type="InterPro" id="IPR000456">
    <property type="entry name" value="Ribosomal_bL17"/>
</dbReference>